<dbReference type="GO" id="GO:0000709">
    <property type="term" value="P:meiotic joint molecule formation"/>
    <property type="evidence" value="ECO:0007669"/>
    <property type="project" value="UniProtKB-ARBA"/>
</dbReference>
<dbReference type="EMBL" id="JAVRRT010000006">
    <property type="protein sequence ID" value="KAK5171203.1"/>
    <property type="molecule type" value="Genomic_DNA"/>
</dbReference>
<dbReference type="InterPro" id="IPR011940">
    <property type="entry name" value="Dmc1"/>
</dbReference>
<keyword evidence="3 9" id="KW-0547">Nucleotide-binding</keyword>
<dbReference type="PANTHER" id="PTHR22942:SF30">
    <property type="entry name" value="MEIOTIC RECOMBINATION PROTEIN DMC1_LIM15 HOMOLOG"/>
    <property type="match status" value="1"/>
</dbReference>
<evidence type="ECO:0000256" key="5">
    <source>
        <dbReference type="ARBA" id="ARBA00023125"/>
    </source>
</evidence>
<dbReference type="GO" id="GO:0005524">
    <property type="term" value="F:ATP binding"/>
    <property type="evidence" value="ECO:0007669"/>
    <property type="project" value="UniProtKB-KW"/>
</dbReference>
<evidence type="ECO:0000256" key="8">
    <source>
        <dbReference type="ARBA" id="ARBA00023306"/>
    </source>
</evidence>
<keyword evidence="4 9" id="KW-0067">ATP-binding</keyword>
<dbReference type="SUPFAM" id="SSF52540">
    <property type="entry name" value="P-loop containing nucleoside triphosphate hydrolases"/>
    <property type="match status" value="1"/>
</dbReference>
<dbReference type="SUPFAM" id="SSF47794">
    <property type="entry name" value="Rad51 N-terminal domain-like"/>
    <property type="match status" value="1"/>
</dbReference>
<sequence>MPASIASDDDAEIETSFVDIDQLQDHGVSQADILKLKGNSLHTVGSVKNATVKSLLKIRGFSEVKVEKIKEAVKKCLPNKGSWRTATEVLQMRKHCFRLSTGSKSWDAILNGGFQSMSISEVYGEYRCGKTQLAHTLCVVAQLPKEDGGGGGKVAYLDAEGTFRPERIQQIAERFGLDPEKAVDNITTVRAGNSELQDEHIGELNENFATGDYRLLIVDSICALFRSDYNGRAELAERQNKLGSHLRKLCQLAEEFNVVVFMTNQVQSDPGASALFAGADGRKAIGGHVLAHASTTRILLRKGRGEERVAKIMDSPDCPEKEASYIITTGGINDPDKA</sequence>
<feature type="domain" description="RecA family profile 1" evidence="10">
    <location>
        <begin position="95"/>
        <end position="266"/>
    </location>
</feature>
<dbReference type="AlphaFoldDB" id="A0AAV9PGF3"/>
<dbReference type="GO" id="GO:0000730">
    <property type="term" value="P:DNA recombinase assembly"/>
    <property type="evidence" value="ECO:0007669"/>
    <property type="project" value="TreeGrafter"/>
</dbReference>
<dbReference type="InterPro" id="IPR010995">
    <property type="entry name" value="DNA_repair_Rad51/TF_NusA_a-hlx"/>
</dbReference>
<dbReference type="InterPro" id="IPR020588">
    <property type="entry name" value="RecA_ATP-bd"/>
</dbReference>
<keyword evidence="7" id="KW-0469">Meiosis</keyword>
<evidence type="ECO:0000259" key="11">
    <source>
        <dbReference type="PROSITE" id="PS50163"/>
    </source>
</evidence>
<dbReference type="NCBIfam" id="TIGR02238">
    <property type="entry name" value="recomb_DMC1"/>
    <property type="match status" value="1"/>
</dbReference>
<evidence type="ECO:0000256" key="7">
    <source>
        <dbReference type="ARBA" id="ARBA00023254"/>
    </source>
</evidence>
<accession>A0AAV9PGF3</accession>
<dbReference type="GO" id="GO:0006312">
    <property type="term" value="P:mitotic recombination"/>
    <property type="evidence" value="ECO:0007669"/>
    <property type="project" value="TreeGrafter"/>
</dbReference>
<dbReference type="GO" id="GO:0000794">
    <property type="term" value="C:condensed nuclear chromosome"/>
    <property type="evidence" value="ECO:0007669"/>
    <property type="project" value="TreeGrafter"/>
</dbReference>
<keyword evidence="6" id="KW-0539">Nucleus</keyword>
<keyword evidence="5" id="KW-0238">DNA-binding</keyword>
<dbReference type="PROSITE" id="PS50163">
    <property type="entry name" value="RECA_3"/>
    <property type="match status" value="1"/>
</dbReference>
<keyword evidence="13" id="KW-1185">Reference proteome</keyword>
<dbReference type="GO" id="GO:0003697">
    <property type="term" value="F:single-stranded DNA binding"/>
    <property type="evidence" value="ECO:0007669"/>
    <property type="project" value="TreeGrafter"/>
</dbReference>
<dbReference type="PIRSF" id="PIRSF005856">
    <property type="entry name" value="Rad51"/>
    <property type="match status" value="1"/>
</dbReference>
<evidence type="ECO:0000256" key="9">
    <source>
        <dbReference type="RuleBase" id="RU003422"/>
    </source>
</evidence>
<evidence type="ECO:0000256" key="6">
    <source>
        <dbReference type="ARBA" id="ARBA00023242"/>
    </source>
</evidence>
<comment type="similarity">
    <text evidence="2">Belongs to the RecA family. DMC1 subfamily.</text>
</comment>
<dbReference type="GO" id="GO:0070192">
    <property type="term" value="P:chromosome organization involved in meiotic cell cycle"/>
    <property type="evidence" value="ECO:0007669"/>
    <property type="project" value="TreeGrafter"/>
</dbReference>
<gene>
    <name evidence="12" type="primary">DMC1</name>
    <name evidence="12" type="ORF">LTR77_004347</name>
</gene>
<comment type="subcellular location">
    <subcellularLocation>
        <location evidence="1">Nucleus</location>
    </subcellularLocation>
</comment>
<dbReference type="PROSITE" id="PS50162">
    <property type="entry name" value="RECA_2"/>
    <property type="match status" value="1"/>
</dbReference>
<dbReference type="InterPro" id="IPR020587">
    <property type="entry name" value="RecA_monomer-monomer_interface"/>
</dbReference>
<dbReference type="FunFam" id="3.40.50.300:FF:000239">
    <property type="entry name" value="Meiotic recombination protein DMC1"/>
    <property type="match status" value="1"/>
</dbReference>
<feature type="domain" description="RecA family profile 2" evidence="11">
    <location>
        <begin position="273"/>
        <end position="337"/>
    </location>
</feature>
<dbReference type="InterPro" id="IPR016467">
    <property type="entry name" value="DNA_recomb/repair_RecA-like"/>
</dbReference>
<protein>
    <submittedName>
        <fullName evidence="12">Meiotic recombination protein dmc1</fullName>
    </submittedName>
</protein>
<dbReference type="Pfam" id="PF08423">
    <property type="entry name" value="Rad51"/>
    <property type="match status" value="1"/>
</dbReference>
<dbReference type="InterPro" id="IPR003593">
    <property type="entry name" value="AAA+_ATPase"/>
</dbReference>
<comment type="caution">
    <text evidence="12">The sequence shown here is derived from an EMBL/GenBank/DDBJ whole genome shotgun (WGS) entry which is preliminary data.</text>
</comment>
<evidence type="ECO:0000313" key="13">
    <source>
        <dbReference type="Proteomes" id="UP001337655"/>
    </source>
</evidence>
<dbReference type="Gene3D" id="3.40.50.300">
    <property type="entry name" value="P-loop containing nucleotide triphosphate hydrolases"/>
    <property type="match status" value="1"/>
</dbReference>
<evidence type="ECO:0000259" key="10">
    <source>
        <dbReference type="PROSITE" id="PS50162"/>
    </source>
</evidence>
<organism evidence="12 13">
    <name type="scientific">Saxophila tyrrhenica</name>
    <dbReference type="NCBI Taxonomy" id="1690608"/>
    <lineage>
        <taxon>Eukaryota</taxon>
        <taxon>Fungi</taxon>
        <taxon>Dikarya</taxon>
        <taxon>Ascomycota</taxon>
        <taxon>Pezizomycotina</taxon>
        <taxon>Dothideomycetes</taxon>
        <taxon>Dothideomycetidae</taxon>
        <taxon>Mycosphaerellales</taxon>
        <taxon>Extremaceae</taxon>
        <taxon>Saxophila</taxon>
    </lineage>
</organism>
<name>A0AAV9PGF3_9PEZI</name>
<dbReference type="RefSeq" id="XP_064660231.1">
    <property type="nucleotide sequence ID" value="XM_064801601.1"/>
</dbReference>
<dbReference type="PANTHER" id="PTHR22942">
    <property type="entry name" value="RECA/RAD51/RADA DNA STRAND-PAIRING FAMILY MEMBER"/>
    <property type="match status" value="1"/>
</dbReference>
<dbReference type="SMART" id="SM00382">
    <property type="entry name" value="AAA"/>
    <property type="match status" value="1"/>
</dbReference>
<evidence type="ECO:0000256" key="3">
    <source>
        <dbReference type="ARBA" id="ARBA00022741"/>
    </source>
</evidence>
<dbReference type="GO" id="GO:0003690">
    <property type="term" value="F:double-stranded DNA binding"/>
    <property type="evidence" value="ECO:0007669"/>
    <property type="project" value="TreeGrafter"/>
</dbReference>
<dbReference type="Proteomes" id="UP001337655">
    <property type="component" value="Unassembled WGS sequence"/>
</dbReference>
<dbReference type="GO" id="GO:0140664">
    <property type="term" value="F:ATP-dependent DNA damage sensor activity"/>
    <property type="evidence" value="ECO:0007669"/>
    <property type="project" value="InterPro"/>
</dbReference>
<evidence type="ECO:0000256" key="4">
    <source>
        <dbReference type="ARBA" id="ARBA00022840"/>
    </source>
</evidence>
<dbReference type="Gene3D" id="1.10.150.20">
    <property type="entry name" value="5' to 3' exonuclease, C-terminal subdomain"/>
    <property type="match status" value="1"/>
</dbReference>
<proteinExistence type="inferred from homology"/>
<keyword evidence="8" id="KW-0131">Cell cycle</keyword>
<dbReference type="InterPro" id="IPR013632">
    <property type="entry name" value="Rad51_C"/>
</dbReference>
<dbReference type="GO" id="GO:0042148">
    <property type="term" value="P:DNA strand invasion"/>
    <property type="evidence" value="ECO:0007669"/>
    <property type="project" value="TreeGrafter"/>
</dbReference>
<evidence type="ECO:0000256" key="2">
    <source>
        <dbReference type="ARBA" id="ARBA00008897"/>
    </source>
</evidence>
<dbReference type="GeneID" id="89925693"/>
<evidence type="ECO:0000256" key="1">
    <source>
        <dbReference type="ARBA" id="ARBA00004123"/>
    </source>
</evidence>
<reference evidence="12 13" key="1">
    <citation type="submission" date="2023-08" db="EMBL/GenBank/DDBJ databases">
        <title>Black Yeasts Isolated from many extreme environments.</title>
        <authorList>
            <person name="Coleine C."/>
            <person name="Stajich J.E."/>
            <person name="Selbmann L."/>
        </authorList>
    </citation>
    <scope>NUCLEOTIDE SEQUENCE [LARGE SCALE GENOMIC DNA]</scope>
    <source>
        <strain evidence="12 13">CCFEE 5935</strain>
    </source>
</reference>
<dbReference type="NCBIfam" id="NF003301">
    <property type="entry name" value="PRK04301.1"/>
    <property type="match status" value="1"/>
</dbReference>
<dbReference type="InterPro" id="IPR027417">
    <property type="entry name" value="P-loop_NTPase"/>
</dbReference>
<evidence type="ECO:0000313" key="12">
    <source>
        <dbReference type="EMBL" id="KAK5171203.1"/>
    </source>
</evidence>
<dbReference type="GO" id="GO:0000150">
    <property type="term" value="F:DNA strand exchange activity"/>
    <property type="evidence" value="ECO:0007669"/>
    <property type="project" value="InterPro"/>
</dbReference>